<evidence type="ECO:0000313" key="3">
    <source>
        <dbReference type="Proteomes" id="UP000571128"/>
    </source>
</evidence>
<dbReference type="EMBL" id="JAARPY010000018">
    <property type="protein sequence ID" value="MBC1399796.1"/>
    <property type="molecule type" value="Genomic_DNA"/>
</dbReference>
<dbReference type="Proteomes" id="UP000571128">
    <property type="component" value="Unassembled WGS sequence"/>
</dbReference>
<evidence type="ECO:0000313" key="2">
    <source>
        <dbReference type="EMBL" id="MBC1399796.1"/>
    </source>
</evidence>
<feature type="region of interest" description="Disordered" evidence="1">
    <location>
        <begin position="226"/>
        <end position="245"/>
    </location>
</feature>
<gene>
    <name evidence="2" type="ORF">HB844_13105</name>
</gene>
<dbReference type="Pfam" id="PF03318">
    <property type="entry name" value="ETX_MTX2"/>
    <property type="match status" value="1"/>
</dbReference>
<sequence>MKKGLLMVIGLAIFIIGTVGGTNVYATSHSKIIGPRIDYLDVVKEIAWASKPGGNEIYKLNSTLDVPLSYKDNFGRREVDLILFDKSGARLDMTKYDLSYSNSTILGVTTTPNEHKKQGHANLPIIQAGTTNLILTEKSTKLQTNILTIRVEADIPQIIDIEGKLAEGAKLYFANNLQGKALPDGTPYKYLRLNNTTTSMNLAINTGDIKNLQLSDKTLEFIGGVEYDNRNPSEGDDNSQTISTPSYSQTVTNTVSTTATKGFSLGGKVPLTILPIKLPTGAEINATFNASTSTATTNTNTITLTAPSHSKVVPVGKYYRLEAYVTRTKYSGEFDYTGIGKNVKQNLNILATDTAIGGFPRPNKNVDVSLAGSTVWDQVPDSLKPLYYPGMTYNSKKELEITGTARFEGVTGLDIIVKTIDKTNTKQEKVVNIERFSAQ</sequence>
<evidence type="ECO:0000256" key="1">
    <source>
        <dbReference type="SAM" id="MobiDB-lite"/>
    </source>
</evidence>
<reference evidence="2 3" key="1">
    <citation type="submission" date="2020-03" db="EMBL/GenBank/DDBJ databases">
        <title>Soil Listeria distribution.</title>
        <authorList>
            <person name="Liao J."/>
            <person name="Wiedmann M."/>
        </authorList>
    </citation>
    <scope>NUCLEOTIDE SEQUENCE [LARGE SCALE GENOMIC DNA]</scope>
    <source>
        <strain evidence="2 3">FSL L7-1645</strain>
    </source>
</reference>
<dbReference type="RefSeq" id="WP_007548710.1">
    <property type="nucleotide sequence ID" value="NZ_JAARPY010000018.1"/>
</dbReference>
<name>A0A841YHQ2_9LIST</name>
<dbReference type="Gene3D" id="2.170.15.10">
    <property type="entry name" value="Proaerolysin, chain A, domain 3"/>
    <property type="match status" value="1"/>
</dbReference>
<accession>A0A841YHQ2</accession>
<organism evidence="2 3">
    <name type="scientific">Listeria fleischmannii</name>
    <dbReference type="NCBI Taxonomy" id="1069827"/>
    <lineage>
        <taxon>Bacteria</taxon>
        <taxon>Bacillati</taxon>
        <taxon>Bacillota</taxon>
        <taxon>Bacilli</taxon>
        <taxon>Bacillales</taxon>
        <taxon>Listeriaceae</taxon>
        <taxon>Listeria</taxon>
    </lineage>
</organism>
<dbReference type="CDD" id="cd20223">
    <property type="entry name" value="PFM_epsilon-toxin-like"/>
    <property type="match status" value="1"/>
</dbReference>
<dbReference type="InterPro" id="IPR004991">
    <property type="entry name" value="Aerolysin-like"/>
</dbReference>
<comment type="caution">
    <text evidence="2">The sequence shown here is derived from an EMBL/GenBank/DDBJ whole genome shotgun (WGS) entry which is preliminary data.</text>
</comment>
<protein>
    <submittedName>
        <fullName evidence="2">ETX/MTX2 family pore-forming toxin</fullName>
    </submittedName>
</protein>
<proteinExistence type="predicted"/>
<dbReference type="SUPFAM" id="SSF56973">
    <property type="entry name" value="Aerolisin/ETX pore-forming domain"/>
    <property type="match status" value="1"/>
</dbReference>
<dbReference type="AlphaFoldDB" id="A0A841YHQ2"/>